<dbReference type="Pfam" id="PF07907">
    <property type="entry name" value="YibE_F"/>
    <property type="match status" value="1"/>
</dbReference>
<comment type="caution">
    <text evidence="3">The sequence shown here is derived from an EMBL/GenBank/DDBJ whole genome shotgun (WGS) entry which is preliminary data.</text>
</comment>
<feature type="compositionally biased region" description="Gly residues" evidence="1">
    <location>
        <begin position="1"/>
        <end position="15"/>
    </location>
</feature>
<protein>
    <submittedName>
        <fullName evidence="3">YibE/F family protein</fullName>
    </submittedName>
</protein>
<keyword evidence="4" id="KW-1185">Reference proteome</keyword>
<dbReference type="Proteomes" id="UP001500432">
    <property type="component" value="Unassembled WGS sequence"/>
</dbReference>
<feature type="compositionally biased region" description="Low complexity" evidence="1">
    <location>
        <begin position="481"/>
        <end position="513"/>
    </location>
</feature>
<keyword evidence="2" id="KW-0812">Transmembrane</keyword>
<feature type="region of interest" description="Disordered" evidence="1">
    <location>
        <begin position="443"/>
        <end position="524"/>
    </location>
</feature>
<reference evidence="3 4" key="1">
    <citation type="journal article" date="2019" name="Int. J. Syst. Evol. Microbiol.">
        <title>The Global Catalogue of Microorganisms (GCM) 10K type strain sequencing project: providing services to taxonomists for standard genome sequencing and annotation.</title>
        <authorList>
            <consortium name="The Broad Institute Genomics Platform"/>
            <consortium name="The Broad Institute Genome Sequencing Center for Infectious Disease"/>
            <person name="Wu L."/>
            <person name="Ma J."/>
        </authorList>
    </citation>
    <scope>NUCLEOTIDE SEQUENCE [LARGE SCALE GENOMIC DNA]</scope>
    <source>
        <strain evidence="3 4">JCM 16034</strain>
    </source>
</reference>
<feature type="transmembrane region" description="Helical" evidence="2">
    <location>
        <begin position="184"/>
        <end position="205"/>
    </location>
</feature>
<dbReference type="InterPro" id="IPR012507">
    <property type="entry name" value="YibE_F"/>
</dbReference>
<feature type="transmembrane region" description="Helical" evidence="2">
    <location>
        <begin position="265"/>
        <end position="284"/>
    </location>
</feature>
<feature type="transmembrane region" description="Helical" evidence="2">
    <location>
        <begin position="409"/>
        <end position="431"/>
    </location>
</feature>
<dbReference type="PANTHER" id="PTHR41771">
    <property type="entry name" value="MEMBRANE PROTEIN-RELATED"/>
    <property type="match status" value="1"/>
</dbReference>
<sequence length="524" mass="52723">MGAGHGAGHGSAGHGHAGHGHSHGGPPAGPAAAAARRRATWILAAVLVPLGLLTLVGMVSLWPSGDRSGLQLSNPYSVAQGVTMDTGTVRTVRSEACAGASSSPASSGTSASTCSLAFTQPDAGGAEVRVALNPDIVKSHGVKPGDRIRYLNLSRIQPPAQGSAAQGGAVQQASGTPAYVFTDFVRTVPILLLAALYAVVVVAVARWRGLRALLGLGGAYVVLVAFVLPGLVEGKPPLLLALVGSTVIMMGVLYFAHGLSARTSTALLGTIFGLGVTALLAAWSTDAAYLTGVGSHDAASLVNVGGNISISGIILCGLIISGLGALNDVTITQSSAVWELYELAPHTPARKLFTSALRIGRDHIASTVYTIAFAYAGAALPLLIIVSLYDRPFLEAITSSELAEEVVRTLVGSVGLVLAIPMTTAVAVAVVKATGASRIEGRPSEAARLAGEETDRLAAGRSPRTTAGTRRGEAGSASSPDDGGAHPAAAGTAAATAGAGADADAVTQGDVAGEYPTRRSRRGR</sequence>
<evidence type="ECO:0000256" key="1">
    <source>
        <dbReference type="SAM" id="MobiDB-lite"/>
    </source>
</evidence>
<name>A0ABN3BV02_9MICC</name>
<feature type="transmembrane region" description="Helical" evidence="2">
    <location>
        <begin position="212"/>
        <end position="232"/>
    </location>
</feature>
<evidence type="ECO:0000256" key="2">
    <source>
        <dbReference type="SAM" id="Phobius"/>
    </source>
</evidence>
<keyword evidence="2" id="KW-1133">Transmembrane helix</keyword>
<dbReference type="EMBL" id="BAAAQW010000005">
    <property type="protein sequence ID" value="GAA2200585.1"/>
    <property type="molecule type" value="Genomic_DNA"/>
</dbReference>
<feature type="transmembrane region" description="Helical" evidence="2">
    <location>
        <begin position="368"/>
        <end position="389"/>
    </location>
</feature>
<organism evidence="3 4">
    <name type="scientific">Sinomonas flava</name>
    <dbReference type="NCBI Taxonomy" id="496857"/>
    <lineage>
        <taxon>Bacteria</taxon>
        <taxon>Bacillati</taxon>
        <taxon>Actinomycetota</taxon>
        <taxon>Actinomycetes</taxon>
        <taxon>Micrococcales</taxon>
        <taxon>Micrococcaceae</taxon>
        <taxon>Sinomonas</taxon>
    </lineage>
</organism>
<feature type="transmembrane region" description="Helical" evidence="2">
    <location>
        <begin position="41"/>
        <end position="62"/>
    </location>
</feature>
<proteinExistence type="predicted"/>
<accession>A0ABN3BV02</accession>
<feature type="transmembrane region" description="Helical" evidence="2">
    <location>
        <begin position="238"/>
        <end position="256"/>
    </location>
</feature>
<keyword evidence="2" id="KW-0472">Membrane</keyword>
<dbReference type="PANTHER" id="PTHR41771:SF1">
    <property type="entry name" value="MEMBRANE PROTEIN"/>
    <property type="match status" value="1"/>
</dbReference>
<gene>
    <name evidence="3" type="ORF">GCM10009849_21710</name>
</gene>
<feature type="transmembrane region" description="Helical" evidence="2">
    <location>
        <begin position="304"/>
        <end position="326"/>
    </location>
</feature>
<feature type="compositionally biased region" description="Basic and acidic residues" evidence="1">
    <location>
        <begin position="443"/>
        <end position="458"/>
    </location>
</feature>
<feature type="region of interest" description="Disordered" evidence="1">
    <location>
        <begin position="1"/>
        <end position="32"/>
    </location>
</feature>
<evidence type="ECO:0000313" key="3">
    <source>
        <dbReference type="EMBL" id="GAA2200585.1"/>
    </source>
</evidence>
<evidence type="ECO:0000313" key="4">
    <source>
        <dbReference type="Proteomes" id="UP001500432"/>
    </source>
</evidence>